<dbReference type="InterPro" id="IPR031160">
    <property type="entry name" value="F_BAR_dom"/>
</dbReference>
<evidence type="ECO:0000256" key="1">
    <source>
        <dbReference type="ARBA" id="ARBA00022468"/>
    </source>
</evidence>
<proteinExistence type="predicted"/>
<dbReference type="InterPro" id="IPR001060">
    <property type="entry name" value="FCH_dom"/>
</dbReference>
<name>A0A1S3FNJ3_DIPOR</name>
<dbReference type="InterPro" id="IPR054713">
    <property type="entry name" value="GMIP/FCHO2-like_FCH"/>
</dbReference>
<keyword evidence="2" id="KW-0597">Phosphoprotein</keyword>
<dbReference type="InterPro" id="IPR002219">
    <property type="entry name" value="PKC_DAG/PE"/>
</dbReference>
<feature type="compositionally biased region" description="Low complexity" evidence="9">
    <location>
        <begin position="783"/>
        <end position="800"/>
    </location>
</feature>
<evidence type="ECO:0000259" key="10">
    <source>
        <dbReference type="PROSITE" id="PS50081"/>
    </source>
</evidence>
<feature type="domain" description="Rho-GAP" evidence="11">
    <location>
        <begin position="916"/>
        <end position="1129"/>
    </location>
</feature>
<dbReference type="SMART" id="SM00109">
    <property type="entry name" value="C1"/>
    <property type="match status" value="1"/>
</dbReference>
<feature type="compositionally biased region" description="Low complexity" evidence="9">
    <location>
        <begin position="808"/>
        <end position="817"/>
    </location>
</feature>
<feature type="compositionally biased region" description="Low complexity" evidence="9">
    <location>
        <begin position="205"/>
        <end position="220"/>
    </location>
</feature>
<dbReference type="STRING" id="10020.ENSDORP00000026431"/>
<dbReference type="PANTHER" id="PTHR15228">
    <property type="entry name" value="SPERMATHECAL PHYSIOLOGY VARIANT"/>
    <property type="match status" value="1"/>
</dbReference>
<feature type="region of interest" description="Disordered" evidence="9">
    <location>
        <begin position="394"/>
        <end position="425"/>
    </location>
</feature>
<keyword evidence="13" id="KW-1185">Reference proteome</keyword>
<dbReference type="CTD" id="23526"/>
<protein>
    <submittedName>
        <fullName evidence="14">Minor histocompatibility protein HA-1</fullName>
    </submittedName>
</protein>
<evidence type="ECO:0000256" key="4">
    <source>
        <dbReference type="ARBA" id="ARBA00022771"/>
    </source>
</evidence>
<dbReference type="PROSITE" id="PS00479">
    <property type="entry name" value="ZF_DAG_PE_1"/>
    <property type="match status" value="1"/>
</dbReference>
<dbReference type="SMART" id="SM00324">
    <property type="entry name" value="RhoGAP"/>
    <property type="match status" value="1"/>
</dbReference>
<dbReference type="Gene3D" id="1.20.1270.60">
    <property type="entry name" value="Arfaptin homology (AH) domain/BAR domain"/>
    <property type="match status" value="1"/>
</dbReference>
<feature type="coiled-coil region" evidence="8">
    <location>
        <begin position="603"/>
        <end position="659"/>
    </location>
</feature>
<dbReference type="GeneID" id="105990323"/>
<evidence type="ECO:0000256" key="5">
    <source>
        <dbReference type="ARBA" id="ARBA00022833"/>
    </source>
</evidence>
<feature type="region of interest" description="Disordered" evidence="9">
    <location>
        <begin position="205"/>
        <end position="231"/>
    </location>
</feature>
<evidence type="ECO:0000256" key="6">
    <source>
        <dbReference type="ARBA" id="ARBA00023054"/>
    </source>
</evidence>
<dbReference type="KEGG" id="dord:105990323"/>
<dbReference type="SUPFAM" id="SSF48350">
    <property type="entry name" value="GTPase activation domain, GAP"/>
    <property type="match status" value="1"/>
</dbReference>
<dbReference type="SMART" id="SM00055">
    <property type="entry name" value="FCH"/>
    <property type="match status" value="1"/>
</dbReference>
<dbReference type="InterPro" id="IPR000198">
    <property type="entry name" value="RhoGAP_dom"/>
</dbReference>
<feature type="region of interest" description="Disordered" evidence="9">
    <location>
        <begin position="745"/>
        <end position="830"/>
    </location>
</feature>
<accession>A0A1S3FNJ3</accession>
<dbReference type="GO" id="GO:0005829">
    <property type="term" value="C:cytosol"/>
    <property type="evidence" value="ECO:0007669"/>
    <property type="project" value="UniProtKB-ARBA"/>
</dbReference>
<feature type="compositionally biased region" description="Polar residues" evidence="9">
    <location>
        <begin position="394"/>
        <end position="406"/>
    </location>
</feature>
<keyword evidence="4" id="KW-0863">Zinc-finger</keyword>
<dbReference type="PROSITE" id="PS50081">
    <property type="entry name" value="ZF_DAG_PE_2"/>
    <property type="match status" value="1"/>
</dbReference>
<keyword evidence="6 7" id="KW-0175">Coiled coil</keyword>
<dbReference type="Pfam" id="PF22699">
    <property type="entry name" value="GMIP-like_FCH"/>
    <property type="match status" value="1"/>
</dbReference>
<feature type="compositionally biased region" description="Low complexity" evidence="9">
    <location>
        <begin position="756"/>
        <end position="765"/>
    </location>
</feature>
<dbReference type="InParanoid" id="A0A1S3FNJ3"/>
<dbReference type="GO" id="GO:0007165">
    <property type="term" value="P:signal transduction"/>
    <property type="evidence" value="ECO:0007669"/>
    <property type="project" value="InterPro"/>
</dbReference>
<evidence type="ECO:0000256" key="2">
    <source>
        <dbReference type="ARBA" id="ARBA00022553"/>
    </source>
</evidence>
<feature type="compositionally biased region" description="Polar residues" evidence="9">
    <location>
        <begin position="1243"/>
        <end position="1256"/>
    </location>
</feature>
<dbReference type="InterPro" id="IPR057028">
    <property type="entry name" value="RHG29_45_N"/>
</dbReference>
<dbReference type="InterPro" id="IPR027267">
    <property type="entry name" value="AH/BAR_dom_sf"/>
</dbReference>
<dbReference type="InterPro" id="IPR046349">
    <property type="entry name" value="C1-like_sf"/>
</dbReference>
<keyword evidence="5" id="KW-0862">Zinc</keyword>
<evidence type="ECO:0000259" key="12">
    <source>
        <dbReference type="PROSITE" id="PS51741"/>
    </source>
</evidence>
<feature type="region of interest" description="Disordered" evidence="9">
    <location>
        <begin position="1169"/>
        <end position="1266"/>
    </location>
</feature>
<dbReference type="GO" id="GO:0008270">
    <property type="term" value="F:zinc ion binding"/>
    <property type="evidence" value="ECO:0007669"/>
    <property type="project" value="UniProtKB-KW"/>
</dbReference>
<organism evidence="13 14">
    <name type="scientific">Dipodomys ordii</name>
    <name type="common">Ord's kangaroo rat</name>
    <dbReference type="NCBI Taxonomy" id="10020"/>
    <lineage>
        <taxon>Eukaryota</taxon>
        <taxon>Metazoa</taxon>
        <taxon>Chordata</taxon>
        <taxon>Craniata</taxon>
        <taxon>Vertebrata</taxon>
        <taxon>Euteleostomi</taxon>
        <taxon>Mammalia</taxon>
        <taxon>Eutheria</taxon>
        <taxon>Euarchontoglires</taxon>
        <taxon>Glires</taxon>
        <taxon>Rodentia</taxon>
        <taxon>Castorimorpha</taxon>
        <taxon>Heteromyidae</taxon>
        <taxon>Dipodomyinae</taxon>
        <taxon>Dipodomys</taxon>
    </lineage>
</organism>
<feature type="compositionally biased region" description="Acidic residues" evidence="9">
    <location>
        <begin position="819"/>
        <end position="830"/>
    </location>
</feature>
<evidence type="ECO:0000256" key="7">
    <source>
        <dbReference type="PROSITE-ProRule" id="PRU01077"/>
    </source>
</evidence>
<dbReference type="OrthoDB" id="79452at2759"/>
<feature type="domain" description="Phorbol-ester/DAG-type" evidence="10">
    <location>
        <begin position="857"/>
        <end position="902"/>
    </location>
</feature>
<dbReference type="Proteomes" id="UP000081671">
    <property type="component" value="Unplaced"/>
</dbReference>
<sequence>MGLWLDQGLENWIQHRGLWPSRLVPWRATPAIRGDRQFQSPLRWEVVGKNLLAMVVQGPLFLLFTLFLQHRSRLLPQPKVRLLPPLGEEDEDVARERKRVIKGNTEGDVLVLKELTKVYRGQKMPAVDRLCLGIPPGEGRGCWVTGVFVGGTPPQISALWPLTLVESFHCRETEAALSLSRPPPLRFSWPFQELTRKDGADAIFSAPSLEPPASASSAKATGTLKRPTSLSRHASAAGFPLSGTASWTLGRGYRSPLTATSPAELPTEGPSLDAVEDISNLLADVARFAEGLEKLKECVLRDDLLEARRPLAHECLGEALRVMRQVISRYPLLNTVETLTAAGTLIAKIKAFHYECNNESDKREFEKALETMAVSFSSTVSEFLMGEVDSSTLLSVPPGDSSQSMENLYGQGSEAPAPGSEDCEEGCLPPEEVDLLLQRCEGGVDAALQYAKNMAKYMKDLIGYLEKRTTLEMEFAKGLQKVVHNCRQSIMHEPHMPLLSIYSLALEQDLEFGHGMVQAASTLQNQTFMQPLTARRQEHERRRKEIKESWHRAQRKLQEAESNLRKAKQGYIQRCEDHDKARFLMVKAEEEQAGAGPGVGSAASKTLDKRRRLEEEAKNKAEEAMATYRTCVADAKTQKQELEDTKVTALRQLQEVIRQSDQTIKTATISYYQLMHMQTAPLPVHFQMLCESSKLYDLGQQYASHVRQLQRGEEPDVRYDFEPHISANAWSPVLRARKGSFNVGDTAAAQAPSNPPEEGGPSEGSPAKERRGGRGHQVHKSWPISISDSDSGLDPSPGSGDFKKFERTSSSGTMSSSEELVEQEGGDADLSDITPELPVAVPSGPFRHVGLSKAARTHRLRKLRTPAKCRECNSYVYFQGAECEECCLACHKKCLETLAIQCGHKKLQGRLQLFGQDFSQAAQGTPDGVPFIIKKCVCEIERRALRTKGIYRVNGVKTRVEKLCQAFENGKELVELSQALPHDISNVLKLYLRQLPEPLISFRLYHELVGLAKESLKAEAEAKAASRGRQDGSESEAATEAMVGRLRELLQDLPAKNRATLQYLLRHLRRIVEVEEDNKMTPGNLGIVFGPTLLRPRPTEATVSLSSLVDYPHQARVIEALIVHYSLVFEEESEEAPEGQGGPCNQRAEVVVLMPHLETGVEAAFTLQEEAEDGGQESQVASNDSDSELEETSDPLSSSDASALHQLSFSDKQEDEAGLEGGPQSHRGSEEQLGSEDEVGGTHQLSTYNTNHSNNVAPAPLPTMRLRGGHLAAGTCQQRRPQFV</sequence>
<evidence type="ECO:0000256" key="8">
    <source>
        <dbReference type="SAM" id="Coils"/>
    </source>
</evidence>
<dbReference type="InterPro" id="IPR008936">
    <property type="entry name" value="Rho_GTPase_activation_prot"/>
</dbReference>
<dbReference type="CDD" id="cd20816">
    <property type="entry name" value="C1_GMIP-like"/>
    <property type="match status" value="1"/>
</dbReference>
<evidence type="ECO:0000256" key="9">
    <source>
        <dbReference type="SAM" id="MobiDB-lite"/>
    </source>
</evidence>
<dbReference type="RefSeq" id="XP_012878141.1">
    <property type="nucleotide sequence ID" value="XM_013022687.1"/>
</dbReference>
<dbReference type="Pfam" id="PF00620">
    <property type="entry name" value="RhoGAP"/>
    <property type="match status" value="1"/>
</dbReference>
<dbReference type="Gene3D" id="1.10.555.10">
    <property type="entry name" value="Rho GTPase activation protein"/>
    <property type="match status" value="1"/>
</dbReference>
<dbReference type="SUPFAM" id="SSF103657">
    <property type="entry name" value="BAR/IMD domain-like"/>
    <property type="match status" value="1"/>
</dbReference>
<dbReference type="Pfam" id="PF24235">
    <property type="entry name" value="RHG29_45_N"/>
    <property type="match status" value="1"/>
</dbReference>
<evidence type="ECO:0000313" key="14">
    <source>
        <dbReference type="RefSeq" id="XP_012878141.1"/>
    </source>
</evidence>
<dbReference type="PANTHER" id="PTHR15228:SF18">
    <property type="entry name" value="RHO GTPASE-ACTIVATING PROTEIN 45"/>
    <property type="match status" value="1"/>
</dbReference>
<dbReference type="GO" id="GO:0005096">
    <property type="term" value="F:GTPase activator activity"/>
    <property type="evidence" value="ECO:0007669"/>
    <property type="project" value="UniProtKB-KW"/>
</dbReference>
<dbReference type="GO" id="GO:0016020">
    <property type="term" value="C:membrane"/>
    <property type="evidence" value="ECO:0007669"/>
    <property type="project" value="TreeGrafter"/>
</dbReference>
<feature type="domain" description="F-BAR" evidence="12">
    <location>
        <begin position="431"/>
        <end position="701"/>
    </location>
</feature>
<feature type="coiled-coil region" evidence="8">
    <location>
        <begin position="536"/>
        <end position="570"/>
    </location>
</feature>
<evidence type="ECO:0000313" key="13">
    <source>
        <dbReference type="Proteomes" id="UP000081671"/>
    </source>
</evidence>
<gene>
    <name evidence="14" type="primary">Hmha1</name>
</gene>
<feature type="compositionally biased region" description="Low complexity" evidence="9">
    <location>
        <begin position="1194"/>
        <end position="1204"/>
    </location>
</feature>
<keyword evidence="3" id="KW-0479">Metal-binding</keyword>
<dbReference type="InterPro" id="IPR051025">
    <property type="entry name" value="RhoGAP"/>
</dbReference>
<dbReference type="PROSITE" id="PS50238">
    <property type="entry name" value="RHOGAP"/>
    <property type="match status" value="1"/>
</dbReference>
<dbReference type="FunCoup" id="A0A1S3FNJ3">
    <property type="interactions" value="592"/>
</dbReference>
<dbReference type="PROSITE" id="PS51741">
    <property type="entry name" value="F_BAR"/>
    <property type="match status" value="1"/>
</dbReference>
<dbReference type="GO" id="GO:0051056">
    <property type="term" value="P:regulation of small GTPase mediated signal transduction"/>
    <property type="evidence" value="ECO:0007669"/>
    <property type="project" value="UniProtKB-ARBA"/>
</dbReference>
<reference evidence="14" key="1">
    <citation type="submission" date="2025-08" db="UniProtKB">
        <authorList>
            <consortium name="RefSeq"/>
        </authorList>
    </citation>
    <scope>IDENTIFICATION</scope>
    <source>
        <tissue evidence="14">Kidney</tissue>
    </source>
</reference>
<dbReference type="FunFam" id="1.10.555.10:FF:000016">
    <property type="entry name" value="Rho GTPase activating protein 29"/>
    <property type="match status" value="1"/>
</dbReference>
<dbReference type="SUPFAM" id="SSF57889">
    <property type="entry name" value="Cysteine-rich domain"/>
    <property type="match status" value="1"/>
</dbReference>
<evidence type="ECO:0000256" key="3">
    <source>
        <dbReference type="ARBA" id="ARBA00022723"/>
    </source>
</evidence>
<keyword evidence="1" id="KW-0343">GTPase activation</keyword>
<evidence type="ECO:0000259" key="11">
    <source>
        <dbReference type="PROSITE" id="PS50238"/>
    </source>
</evidence>